<reference evidence="2" key="1">
    <citation type="journal article" date="2014" name="Nat. Genet.">
        <title>Genome of the human hookworm Necator americanus.</title>
        <authorList>
            <person name="Tang Y.T."/>
            <person name="Gao X."/>
            <person name="Rosa B.A."/>
            <person name="Abubucker S."/>
            <person name="Hallsworth-Pepin K."/>
            <person name="Martin J."/>
            <person name="Tyagi R."/>
            <person name="Heizer E."/>
            <person name="Zhang X."/>
            <person name="Bhonagiri-Palsikar V."/>
            <person name="Minx P."/>
            <person name="Warren W.C."/>
            <person name="Wang Q."/>
            <person name="Zhan B."/>
            <person name="Hotez P.J."/>
            <person name="Sternberg P.W."/>
            <person name="Dougall A."/>
            <person name="Gaze S.T."/>
            <person name="Mulvenna J."/>
            <person name="Sotillo J."/>
            <person name="Ranganathan S."/>
            <person name="Rabelo E.M."/>
            <person name="Wilson R.K."/>
            <person name="Felgner P.L."/>
            <person name="Bethony J."/>
            <person name="Hawdon J.M."/>
            <person name="Gasser R.B."/>
            <person name="Loukas A."/>
            <person name="Mitreva M."/>
        </authorList>
    </citation>
    <scope>NUCLEOTIDE SEQUENCE [LARGE SCALE GENOMIC DNA]</scope>
</reference>
<accession>W2SWK9</accession>
<proteinExistence type="predicted"/>
<dbReference type="EMBL" id="KI661478">
    <property type="protein sequence ID" value="ETN73211.1"/>
    <property type="molecule type" value="Genomic_DNA"/>
</dbReference>
<protein>
    <submittedName>
        <fullName evidence="1">Uncharacterized protein</fullName>
    </submittedName>
</protein>
<dbReference type="AlphaFoldDB" id="W2SWK9"/>
<organism evidence="1 2">
    <name type="scientific">Necator americanus</name>
    <name type="common">Human hookworm</name>
    <dbReference type="NCBI Taxonomy" id="51031"/>
    <lineage>
        <taxon>Eukaryota</taxon>
        <taxon>Metazoa</taxon>
        <taxon>Ecdysozoa</taxon>
        <taxon>Nematoda</taxon>
        <taxon>Chromadorea</taxon>
        <taxon>Rhabditida</taxon>
        <taxon>Rhabditina</taxon>
        <taxon>Rhabditomorpha</taxon>
        <taxon>Strongyloidea</taxon>
        <taxon>Ancylostomatidae</taxon>
        <taxon>Bunostominae</taxon>
        <taxon>Necator</taxon>
    </lineage>
</organism>
<sequence length="184" mass="20174">MDLLNGSTESLISAHGSISLPVFNKHDLDIMKHGGHLPTARKVYVKEEVLDNEKSVTPNNETSGSSNYSIYSIFEHFELPSAFSLFSPLLVPLDISSSELMEMCSKIIDRVSEFKPIFCEKVPSHQAPDAPDLKLGCSPPSMNTALLRSTPLVVLESRKDAQALQLQRFCESASLALIAGLRCP</sequence>
<keyword evidence="2" id="KW-1185">Reference proteome</keyword>
<evidence type="ECO:0000313" key="1">
    <source>
        <dbReference type="EMBL" id="ETN73211.1"/>
    </source>
</evidence>
<dbReference type="Proteomes" id="UP000053676">
    <property type="component" value="Unassembled WGS sequence"/>
</dbReference>
<dbReference type="Gene3D" id="2.60.120.650">
    <property type="entry name" value="Cupin"/>
    <property type="match status" value="1"/>
</dbReference>
<dbReference type="KEGG" id="nai:NECAME_18459"/>
<evidence type="ECO:0000313" key="2">
    <source>
        <dbReference type="Proteomes" id="UP000053676"/>
    </source>
</evidence>
<dbReference type="STRING" id="51031.W2SWK9"/>
<name>W2SWK9_NECAM</name>
<gene>
    <name evidence="1" type="ORF">NECAME_18459</name>
</gene>